<dbReference type="CDD" id="cd02947">
    <property type="entry name" value="TRX_family"/>
    <property type="match status" value="1"/>
</dbReference>
<dbReference type="Gene3D" id="3.40.30.10">
    <property type="entry name" value="Glutaredoxin"/>
    <property type="match status" value="1"/>
</dbReference>
<dbReference type="VEuPathDB" id="VectorBase:CSON008429"/>
<protein>
    <submittedName>
        <fullName evidence="3">CSON008429 protein</fullName>
    </submittedName>
</protein>
<reference evidence="3" key="1">
    <citation type="submission" date="2018-07" db="EMBL/GenBank/DDBJ databases">
        <authorList>
            <person name="Quirk P.G."/>
            <person name="Krulwich T.A."/>
        </authorList>
    </citation>
    <scope>NUCLEOTIDE SEQUENCE</scope>
</reference>
<accession>A0A336N7S4</accession>
<dbReference type="InterPro" id="IPR017937">
    <property type="entry name" value="Thioredoxin_CS"/>
</dbReference>
<dbReference type="PANTHER" id="PTHR46115">
    <property type="entry name" value="THIOREDOXIN-LIKE PROTEIN 1"/>
    <property type="match status" value="1"/>
</dbReference>
<dbReference type="PROSITE" id="PS51352">
    <property type="entry name" value="THIOREDOXIN_2"/>
    <property type="match status" value="1"/>
</dbReference>
<evidence type="ECO:0000313" key="3">
    <source>
        <dbReference type="EMBL" id="SSX34718.1"/>
    </source>
</evidence>
<feature type="domain" description="Thioredoxin" evidence="2">
    <location>
        <begin position="1"/>
        <end position="103"/>
    </location>
</feature>
<dbReference type="SUPFAM" id="SSF52833">
    <property type="entry name" value="Thioredoxin-like"/>
    <property type="match status" value="1"/>
</dbReference>
<dbReference type="PRINTS" id="PR00421">
    <property type="entry name" value="THIOREDOXIN"/>
</dbReference>
<dbReference type="InterPro" id="IPR036249">
    <property type="entry name" value="Thioredoxin-like_sf"/>
</dbReference>
<proteinExistence type="predicted"/>
<dbReference type="PROSITE" id="PS00194">
    <property type="entry name" value="THIOREDOXIN_1"/>
    <property type="match status" value="1"/>
</dbReference>
<dbReference type="Pfam" id="PF00085">
    <property type="entry name" value="Thioredoxin"/>
    <property type="match status" value="1"/>
</dbReference>
<keyword evidence="1" id="KW-1015">Disulfide bond</keyword>
<dbReference type="InterPro" id="IPR013766">
    <property type="entry name" value="Thioredoxin_domain"/>
</dbReference>
<evidence type="ECO:0000259" key="2">
    <source>
        <dbReference type="PROSITE" id="PS51352"/>
    </source>
</evidence>
<name>A0A336N7S4_CULSO</name>
<gene>
    <name evidence="3" type="primary">CSON008429</name>
</gene>
<sequence>MILSKVIVDFHATWCAPCKIISPEFERLANENADSCIFLKVNVSDCDDVAAIQGVSVLPTFLFYQNKAIIDRIEGNFPLELQKKITNYVNASKLDQNSDSIGSNTTVKSLANVQLLEEITEKTSKLTVENEQRRSSSDTVSCCFKSKKK</sequence>
<evidence type="ECO:0000256" key="1">
    <source>
        <dbReference type="ARBA" id="ARBA00023157"/>
    </source>
</evidence>
<organism evidence="3">
    <name type="scientific">Culicoides sonorensis</name>
    <name type="common">Biting midge</name>
    <dbReference type="NCBI Taxonomy" id="179676"/>
    <lineage>
        <taxon>Eukaryota</taxon>
        <taxon>Metazoa</taxon>
        <taxon>Ecdysozoa</taxon>
        <taxon>Arthropoda</taxon>
        <taxon>Hexapoda</taxon>
        <taxon>Insecta</taxon>
        <taxon>Pterygota</taxon>
        <taxon>Neoptera</taxon>
        <taxon>Endopterygota</taxon>
        <taxon>Diptera</taxon>
        <taxon>Nematocera</taxon>
        <taxon>Chironomoidea</taxon>
        <taxon>Ceratopogonidae</taxon>
        <taxon>Ceratopogoninae</taxon>
        <taxon>Culicoides</taxon>
        <taxon>Monoculicoides</taxon>
    </lineage>
</organism>
<dbReference type="AlphaFoldDB" id="A0A336N7S4"/>
<dbReference type="EMBL" id="UFQT01003193">
    <property type="protein sequence ID" value="SSX34718.1"/>
    <property type="molecule type" value="Genomic_DNA"/>
</dbReference>